<comment type="caution">
    <text evidence="1">The sequence shown here is derived from an EMBL/GenBank/DDBJ whole genome shotgun (WGS) entry which is preliminary data.</text>
</comment>
<gene>
    <name evidence="1" type="ORF">Tco_1123250</name>
</gene>
<dbReference type="EMBL" id="BQNB010021478">
    <property type="protein sequence ID" value="GJU06820.1"/>
    <property type="molecule type" value="Genomic_DNA"/>
</dbReference>
<evidence type="ECO:0000313" key="2">
    <source>
        <dbReference type="Proteomes" id="UP001151760"/>
    </source>
</evidence>
<name>A0ABQ5J472_9ASTR</name>
<dbReference type="Proteomes" id="UP001151760">
    <property type="component" value="Unassembled WGS sequence"/>
</dbReference>
<dbReference type="SUPFAM" id="SSF56672">
    <property type="entry name" value="DNA/RNA polymerases"/>
    <property type="match status" value="1"/>
</dbReference>
<keyword evidence="2" id="KW-1185">Reference proteome</keyword>
<dbReference type="InterPro" id="IPR043502">
    <property type="entry name" value="DNA/RNA_pol_sf"/>
</dbReference>
<proteinExistence type="predicted"/>
<dbReference type="PANTHER" id="PTHR11439:SF524">
    <property type="entry name" value="RNA-DIRECTED DNA POLYMERASE, PROTEIN KINASE RLK-PELLE-DLSV FAMILY"/>
    <property type="match status" value="1"/>
</dbReference>
<organism evidence="1 2">
    <name type="scientific">Tanacetum coccineum</name>
    <dbReference type="NCBI Taxonomy" id="301880"/>
    <lineage>
        <taxon>Eukaryota</taxon>
        <taxon>Viridiplantae</taxon>
        <taxon>Streptophyta</taxon>
        <taxon>Embryophyta</taxon>
        <taxon>Tracheophyta</taxon>
        <taxon>Spermatophyta</taxon>
        <taxon>Magnoliopsida</taxon>
        <taxon>eudicotyledons</taxon>
        <taxon>Gunneridae</taxon>
        <taxon>Pentapetalae</taxon>
        <taxon>asterids</taxon>
        <taxon>campanulids</taxon>
        <taxon>Asterales</taxon>
        <taxon>Asteraceae</taxon>
        <taxon>Asteroideae</taxon>
        <taxon>Anthemideae</taxon>
        <taxon>Anthemidinae</taxon>
        <taxon>Tanacetum</taxon>
    </lineage>
</organism>
<evidence type="ECO:0000313" key="1">
    <source>
        <dbReference type="EMBL" id="GJU06820.1"/>
    </source>
</evidence>
<reference evidence="1" key="2">
    <citation type="submission" date="2022-01" db="EMBL/GenBank/DDBJ databases">
        <authorList>
            <person name="Yamashiro T."/>
            <person name="Shiraishi A."/>
            <person name="Satake H."/>
            <person name="Nakayama K."/>
        </authorList>
    </citation>
    <scope>NUCLEOTIDE SEQUENCE</scope>
</reference>
<sequence length="492" mass="54956">MAVEDSPPPPPPPPSSTDKIILFSIPNKVPIKLDLEKHNYNSWSSFSLIHLGSLGLKSHVKEDNASTNLEWCQLDDLIKMWILGSLCDSLQEQDARAINVDNELRTIKIGKMTLMDLTHSLPYLLKSFDTSEPLPTFENVPYVAHQSTAYQAQQQFAPGQLNSHGLLGAALALYPSQPTLLLIAFSTTSLQDLTWNMDTDLRGGGLGLLAPLRGAFRNLSTIFNKRLLPSIHVGDGNSIPVTNNGHNIIPSHHRPLHLHNVLDFCDSPYSSFDVIAQAISVQRSLYGLKQAPRAWFQWFAVYATRAGFSLSRCDSSLFIYTQGSQIIDALHKEFDMTDLRALNYFLGISVVRHPTGLFLSQKNSTVGYTDADWAGCPSTCRTTSGYCVFLGDNLLLWYAKRQHTISRSSAKVEYRGVTNVVAETAWIRNLLRELHSPLLTAILVYCDNVSAIYMSANPVQHQRTKHIKIDIHFVRDMVKAGHVRVLHVPSHF</sequence>
<reference evidence="1" key="1">
    <citation type="journal article" date="2022" name="Int. J. Mol. Sci.">
        <title>Draft Genome of Tanacetum Coccineum: Genomic Comparison of Closely Related Tanacetum-Family Plants.</title>
        <authorList>
            <person name="Yamashiro T."/>
            <person name="Shiraishi A."/>
            <person name="Nakayama K."/>
            <person name="Satake H."/>
        </authorList>
    </citation>
    <scope>NUCLEOTIDE SEQUENCE</scope>
</reference>
<protein>
    <submittedName>
        <fullName evidence="1">Ribonuclease H-like domain-containing protein</fullName>
    </submittedName>
</protein>
<accession>A0ABQ5J472</accession>
<dbReference type="CDD" id="cd09272">
    <property type="entry name" value="RNase_HI_RT_Ty1"/>
    <property type="match status" value="1"/>
</dbReference>
<dbReference type="PANTHER" id="PTHR11439">
    <property type="entry name" value="GAG-POL-RELATED RETROTRANSPOSON"/>
    <property type="match status" value="1"/>
</dbReference>